<organism evidence="11 12">
    <name type="scientific">Acaulospora morrowiae</name>
    <dbReference type="NCBI Taxonomy" id="94023"/>
    <lineage>
        <taxon>Eukaryota</taxon>
        <taxon>Fungi</taxon>
        <taxon>Fungi incertae sedis</taxon>
        <taxon>Mucoromycota</taxon>
        <taxon>Glomeromycotina</taxon>
        <taxon>Glomeromycetes</taxon>
        <taxon>Diversisporales</taxon>
        <taxon>Acaulosporaceae</taxon>
        <taxon>Acaulospora</taxon>
    </lineage>
</organism>
<evidence type="ECO:0000256" key="8">
    <source>
        <dbReference type="ARBA" id="ARBA00022679"/>
    </source>
</evidence>
<dbReference type="GO" id="GO:0044209">
    <property type="term" value="P:AMP salvage"/>
    <property type="evidence" value="ECO:0007669"/>
    <property type="project" value="TreeGrafter"/>
</dbReference>
<proteinExistence type="inferred from homology"/>
<evidence type="ECO:0000256" key="4">
    <source>
        <dbReference type="ARBA" id="ARBA00008391"/>
    </source>
</evidence>
<dbReference type="GO" id="GO:0002055">
    <property type="term" value="F:adenine binding"/>
    <property type="evidence" value="ECO:0007669"/>
    <property type="project" value="TreeGrafter"/>
</dbReference>
<keyword evidence="9" id="KW-0660">Purine salvage</keyword>
<dbReference type="Gene3D" id="3.40.50.2020">
    <property type="match status" value="1"/>
</dbReference>
<evidence type="ECO:0000313" key="11">
    <source>
        <dbReference type="EMBL" id="CAG8765896.1"/>
    </source>
</evidence>
<dbReference type="Pfam" id="PF00156">
    <property type="entry name" value="Pribosyltran"/>
    <property type="match status" value="1"/>
</dbReference>
<evidence type="ECO:0000256" key="2">
    <source>
        <dbReference type="ARBA" id="ARBA00004496"/>
    </source>
</evidence>
<keyword evidence="12" id="KW-1185">Reference proteome</keyword>
<accession>A0A9N9NUQ5</accession>
<dbReference type="SUPFAM" id="SSF53271">
    <property type="entry name" value="PRTase-like"/>
    <property type="match status" value="1"/>
</dbReference>
<comment type="pathway">
    <text evidence="3">Purine metabolism; AMP biosynthesis via salvage pathway; AMP from adenine: step 1/1.</text>
</comment>
<dbReference type="InterPro" id="IPR029057">
    <property type="entry name" value="PRTase-like"/>
</dbReference>
<comment type="subcellular location">
    <subcellularLocation>
        <location evidence="2">Cytoplasm</location>
    </subcellularLocation>
</comment>
<evidence type="ECO:0000256" key="6">
    <source>
        <dbReference type="ARBA" id="ARBA00022490"/>
    </source>
</evidence>
<comment type="caution">
    <text evidence="11">The sequence shown here is derived from an EMBL/GenBank/DDBJ whole genome shotgun (WGS) entry which is preliminary data.</text>
</comment>
<name>A0A9N9NUQ5_9GLOM</name>
<comment type="similarity">
    <text evidence="4">Belongs to the purine/pyrimidine phosphoribosyltransferase family.</text>
</comment>
<evidence type="ECO:0000256" key="7">
    <source>
        <dbReference type="ARBA" id="ARBA00022676"/>
    </source>
</evidence>
<dbReference type="GO" id="GO:0016208">
    <property type="term" value="F:AMP binding"/>
    <property type="evidence" value="ECO:0007669"/>
    <property type="project" value="TreeGrafter"/>
</dbReference>
<dbReference type="PANTHER" id="PTHR32315">
    <property type="entry name" value="ADENINE PHOSPHORIBOSYLTRANSFERASE"/>
    <property type="match status" value="1"/>
</dbReference>
<dbReference type="AlphaFoldDB" id="A0A9N9NUQ5"/>
<dbReference type="Proteomes" id="UP000789342">
    <property type="component" value="Unassembled WGS sequence"/>
</dbReference>
<evidence type="ECO:0000256" key="3">
    <source>
        <dbReference type="ARBA" id="ARBA00004659"/>
    </source>
</evidence>
<dbReference type="GO" id="GO:0005737">
    <property type="term" value="C:cytoplasm"/>
    <property type="evidence" value="ECO:0007669"/>
    <property type="project" value="UniProtKB-SubCell"/>
</dbReference>
<comment type="catalytic activity">
    <reaction evidence="1">
        <text>AMP + diphosphate = 5-phospho-alpha-D-ribose 1-diphosphate + adenine</text>
        <dbReference type="Rhea" id="RHEA:16609"/>
        <dbReference type="ChEBI" id="CHEBI:16708"/>
        <dbReference type="ChEBI" id="CHEBI:33019"/>
        <dbReference type="ChEBI" id="CHEBI:58017"/>
        <dbReference type="ChEBI" id="CHEBI:456215"/>
        <dbReference type="EC" id="2.4.2.7"/>
    </reaction>
</comment>
<dbReference type="GO" id="GO:0006168">
    <property type="term" value="P:adenine salvage"/>
    <property type="evidence" value="ECO:0007669"/>
    <property type="project" value="TreeGrafter"/>
</dbReference>
<evidence type="ECO:0000313" key="12">
    <source>
        <dbReference type="Proteomes" id="UP000789342"/>
    </source>
</evidence>
<evidence type="ECO:0000256" key="1">
    <source>
        <dbReference type="ARBA" id="ARBA00000868"/>
    </source>
</evidence>
<dbReference type="InterPro" id="IPR000836">
    <property type="entry name" value="PRTase_dom"/>
</dbReference>
<gene>
    <name evidence="11" type="ORF">AMORRO_LOCUS16261</name>
</gene>
<keyword evidence="8" id="KW-0808">Transferase</keyword>
<dbReference type="CDD" id="cd06223">
    <property type="entry name" value="PRTases_typeI"/>
    <property type="match status" value="1"/>
</dbReference>
<feature type="domain" description="Phosphoribosyltransferase" evidence="10">
    <location>
        <begin position="9"/>
        <end position="50"/>
    </location>
</feature>
<evidence type="ECO:0000256" key="5">
    <source>
        <dbReference type="ARBA" id="ARBA00011893"/>
    </source>
</evidence>
<evidence type="ECO:0000256" key="9">
    <source>
        <dbReference type="ARBA" id="ARBA00022726"/>
    </source>
</evidence>
<dbReference type="OrthoDB" id="363185at2759"/>
<reference evidence="11" key="1">
    <citation type="submission" date="2021-06" db="EMBL/GenBank/DDBJ databases">
        <authorList>
            <person name="Kallberg Y."/>
            <person name="Tangrot J."/>
            <person name="Rosling A."/>
        </authorList>
    </citation>
    <scope>NUCLEOTIDE SEQUENCE</scope>
    <source>
        <strain evidence="11">CL551</strain>
    </source>
</reference>
<sequence>DIFEMEEGAIKPGQNVIIVDDLIATGGTANAAGKLVETSGGKVLEYVFVIELLELNGKSNLSAPIYSIIKF</sequence>
<keyword evidence="6" id="KW-0963">Cytoplasm</keyword>
<feature type="non-terminal residue" evidence="11">
    <location>
        <position position="1"/>
    </location>
</feature>
<keyword evidence="7" id="KW-0328">Glycosyltransferase</keyword>
<dbReference type="EC" id="2.4.2.7" evidence="5"/>
<dbReference type="GO" id="GO:0006166">
    <property type="term" value="P:purine ribonucleoside salvage"/>
    <property type="evidence" value="ECO:0007669"/>
    <property type="project" value="UniProtKB-KW"/>
</dbReference>
<evidence type="ECO:0000259" key="10">
    <source>
        <dbReference type="Pfam" id="PF00156"/>
    </source>
</evidence>
<dbReference type="EMBL" id="CAJVPV010043544">
    <property type="protein sequence ID" value="CAG8765896.1"/>
    <property type="molecule type" value="Genomic_DNA"/>
</dbReference>
<dbReference type="PANTHER" id="PTHR32315:SF3">
    <property type="entry name" value="ADENINE PHOSPHORIBOSYLTRANSFERASE"/>
    <property type="match status" value="1"/>
</dbReference>
<protein>
    <recommendedName>
        <fullName evidence="5">adenine phosphoribosyltransferase</fullName>
        <ecNumber evidence="5">2.4.2.7</ecNumber>
    </recommendedName>
</protein>
<dbReference type="GO" id="GO:0003999">
    <property type="term" value="F:adenine phosphoribosyltransferase activity"/>
    <property type="evidence" value="ECO:0007669"/>
    <property type="project" value="UniProtKB-EC"/>
</dbReference>
<dbReference type="InterPro" id="IPR050054">
    <property type="entry name" value="UPRTase/APRTase"/>
</dbReference>